<organism evidence="2 3">
    <name type="scientific">Streptococcus parasanguinis F0449</name>
    <dbReference type="NCBI Taxonomy" id="1095733"/>
    <lineage>
        <taxon>Bacteria</taxon>
        <taxon>Bacillati</taxon>
        <taxon>Bacillota</taxon>
        <taxon>Bacilli</taxon>
        <taxon>Lactobacillales</taxon>
        <taxon>Streptococcaceae</taxon>
        <taxon>Streptococcus</taxon>
    </lineage>
</organism>
<feature type="transmembrane region" description="Helical" evidence="1">
    <location>
        <begin position="244"/>
        <end position="261"/>
    </location>
</feature>
<feature type="transmembrane region" description="Helical" evidence="1">
    <location>
        <begin position="92"/>
        <end position="109"/>
    </location>
</feature>
<keyword evidence="1" id="KW-0812">Transmembrane</keyword>
<feature type="transmembrane region" description="Helical" evidence="1">
    <location>
        <begin position="66"/>
        <end position="86"/>
    </location>
</feature>
<evidence type="ECO:0000313" key="3">
    <source>
        <dbReference type="Proteomes" id="UP000003357"/>
    </source>
</evidence>
<comment type="caution">
    <text evidence="2">The sequence shown here is derived from an EMBL/GenBank/DDBJ whole genome shotgun (WGS) entry which is preliminary data.</text>
</comment>
<accession>I2NSK0</accession>
<proteinExistence type="predicted"/>
<evidence type="ECO:0000313" key="2">
    <source>
        <dbReference type="EMBL" id="EIG28811.1"/>
    </source>
</evidence>
<gene>
    <name evidence="2" type="ORF">HMPREF9971_0915</name>
</gene>
<feature type="transmembrane region" description="Helical" evidence="1">
    <location>
        <begin position="359"/>
        <end position="382"/>
    </location>
</feature>
<dbReference type="RefSeq" id="WP_003014546.1">
    <property type="nucleotide sequence ID" value="NZ_AJMV01000016.1"/>
</dbReference>
<feature type="transmembrane region" description="Helical" evidence="1">
    <location>
        <begin position="121"/>
        <end position="142"/>
    </location>
</feature>
<protein>
    <recommendedName>
        <fullName evidence="4">O-antigen ligase</fullName>
    </recommendedName>
</protein>
<reference evidence="2 3" key="1">
    <citation type="submission" date="2012-04" db="EMBL/GenBank/DDBJ databases">
        <authorList>
            <person name="Harkins D.M."/>
            <person name="Madupu R."/>
            <person name="Durkin A.S."/>
            <person name="Torralba M."/>
            <person name="Methe B."/>
            <person name="Sutton G.G."/>
            <person name="Nelson K.E."/>
        </authorList>
    </citation>
    <scope>NUCLEOTIDE SEQUENCE [LARGE SCALE GENOMIC DNA]</scope>
    <source>
        <strain evidence="2 3">F0449</strain>
    </source>
</reference>
<keyword evidence="1" id="KW-0472">Membrane</keyword>
<feature type="transmembrane region" description="Helical" evidence="1">
    <location>
        <begin position="7"/>
        <end position="26"/>
    </location>
</feature>
<feature type="transmembrane region" description="Helical" evidence="1">
    <location>
        <begin position="199"/>
        <end position="215"/>
    </location>
</feature>
<dbReference type="PATRIC" id="fig|1095733.3.peg.176"/>
<evidence type="ECO:0008006" key="4">
    <source>
        <dbReference type="Google" id="ProtNLM"/>
    </source>
</evidence>
<feature type="transmembrane region" description="Helical" evidence="1">
    <location>
        <begin position="172"/>
        <end position="192"/>
    </location>
</feature>
<feature type="transmembrane region" description="Helical" evidence="1">
    <location>
        <begin position="221"/>
        <end position="237"/>
    </location>
</feature>
<feature type="transmembrane region" description="Helical" evidence="1">
    <location>
        <begin position="38"/>
        <end position="54"/>
    </location>
</feature>
<sequence length="413" mass="47681">MKFNKYLFLFLLFFLIEFRGFYLVSWPNLLGGAASNKLGVAFYSLILFLAYFIYNKGKLKLGIFGNYILIFFLILFFNSLVSMYLFDYSITQVLWDVLPYSILLLYFPLCEIFKTERNYKLFVKIGQITISIVSILFVMQVYRYHGLQTLFLKIEEIIPISYIYNLTVPLRIYSVFEGLVRVFVILVAWKIIANHFKKSFFDIVSLLLMLVAIFYVDQSRYYLVTVLIVILSMYFIYNKRRLTLSSLLWTLILGTAGLFIISNKFGSISDSISDNTGSSFARTGAIEYYFNKIFTYPFGLGLHTPEKGTSLYYFIKGPDGFFNYDDIGIFGTLGSLGVPGFVWYILLTINLIMTWVKKLSSNVLITGLLISFLMSLPIMSYIDRPRIIALTLTLVIINNESAKLNRDGELIDD</sequence>
<dbReference type="AlphaFoldDB" id="I2NSK0"/>
<keyword evidence="1" id="KW-1133">Transmembrane helix</keyword>
<feature type="transmembrane region" description="Helical" evidence="1">
    <location>
        <begin position="327"/>
        <end position="347"/>
    </location>
</feature>
<dbReference type="Proteomes" id="UP000003357">
    <property type="component" value="Unassembled WGS sequence"/>
</dbReference>
<dbReference type="EMBL" id="AJMV01000016">
    <property type="protein sequence ID" value="EIG28811.1"/>
    <property type="molecule type" value="Genomic_DNA"/>
</dbReference>
<evidence type="ECO:0000256" key="1">
    <source>
        <dbReference type="SAM" id="Phobius"/>
    </source>
</evidence>
<name>I2NSK0_STRPA</name>